<evidence type="ECO:0000256" key="5">
    <source>
        <dbReference type="ARBA" id="ARBA00022801"/>
    </source>
</evidence>
<dbReference type="PANTHER" id="PTHR10030:SF37">
    <property type="entry name" value="ALPHA-L-FUCOSIDASE-RELATED"/>
    <property type="match status" value="1"/>
</dbReference>
<evidence type="ECO:0000256" key="2">
    <source>
        <dbReference type="ARBA" id="ARBA00007951"/>
    </source>
</evidence>
<dbReference type="InterPro" id="IPR017853">
    <property type="entry name" value="GH"/>
</dbReference>
<dbReference type="SUPFAM" id="SSF51445">
    <property type="entry name" value="(Trans)glycosidases"/>
    <property type="match status" value="1"/>
</dbReference>
<dbReference type="Pfam" id="PF01120">
    <property type="entry name" value="Alpha_L_fucos"/>
    <property type="match status" value="1"/>
</dbReference>
<proteinExistence type="inferred from homology"/>
<dbReference type="RefSeq" id="WP_319832434.1">
    <property type="nucleotide sequence ID" value="NZ_CP138858.1"/>
</dbReference>
<name>A0ABZ0RLA7_9BACT</name>
<dbReference type="PRINTS" id="PR00741">
    <property type="entry name" value="GLHYDRLASE29"/>
</dbReference>
<evidence type="ECO:0000256" key="4">
    <source>
        <dbReference type="ARBA" id="ARBA00022729"/>
    </source>
</evidence>
<comment type="function">
    <text evidence="1">Alpha-L-fucosidase is responsible for hydrolyzing the alpha-1,6-linked fucose joined to the reducing-end N-acetylglucosamine of the carbohydrate moieties of glycoproteins.</text>
</comment>
<accession>A0ABZ0RLA7</accession>
<keyword evidence="9" id="KW-1185">Reference proteome</keyword>
<feature type="domain" description="Glycoside hydrolase family 29 N-terminal" evidence="7">
    <location>
        <begin position="45"/>
        <end position="386"/>
    </location>
</feature>
<evidence type="ECO:0000313" key="8">
    <source>
        <dbReference type="EMBL" id="WPJ95555.1"/>
    </source>
</evidence>
<dbReference type="InterPro" id="IPR000933">
    <property type="entry name" value="Glyco_hydro_29"/>
</dbReference>
<evidence type="ECO:0000256" key="3">
    <source>
        <dbReference type="ARBA" id="ARBA00012662"/>
    </source>
</evidence>
<sequence length="479" mass="54958">MDKTIEQSEKTEMADIFDGSDMSEFFKYIPDDDLFVDEGFERNPHPGAQWFPGVGLGLFIHWGISSVQGQYDLSWGMIKRPPGYAEGKRHYCGLPAVTRHVPPSVYWQSAEQFDAKNYDPDEWLSAAAKAGFKYAILTTKHHDGFALWPSEHGDFNTKKYMGGRDLVQEYVDSCRRHGLKVGLYFSPPDWYQSREYMNYSCDPDQPCLDYNWEPITDTTYTPAKQGNPIHSRFGPVELRKQVREYNRLLLEELLGNYGPIDLLWFDGPGGDCMSVQRMRELQPQILINHRGRRYGDFNSAAENAFPEEKHDRGWWDYCNELSDGGWGYLKHEIYKPTAWFLAELGKTRAWGGNFVVNAAPNCHGEMPQAYYDRMEEIAAWMQDNAESVFDVEGTVYWPEQCNVPVTRSGETLYLHVHWLVDTPVVFSGIEEPLAVSLEGHAIPYHYEAGQLTVEVPHPLSSTLPKVIQLQMPINVAVRR</sequence>
<dbReference type="InterPro" id="IPR057739">
    <property type="entry name" value="Glyco_hydro_29_N"/>
</dbReference>
<evidence type="ECO:0000256" key="1">
    <source>
        <dbReference type="ARBA" id="ARBA00004071"/>
    </source>
</evidence>
<keyword evidence="6" id="KW-0326">Glycosidase</keyword>
<keyword evidence="5" id="KW-0378">Hydrolase</keyword>
<evidence type="ECO:0000256" key="6">
    <source>
        <dbReference type="ARBA" id="ARBA00023295"/>
    </source>
</evidence>
<evidence type="ECO:0000259" key="7">
    <source>
        <dbReference type="Pfam" id="PF01120"/>
    </source>
</evidence>
<dbReference type="PANTHER" id="PTHR10030">
    <property type="entry name" value="ALPHA-L-FUCOSIDASE"/>
    <property type="match status" value="1"/>
</dbReference>
<protein>
    <recommendedName>
        <fullName evidence="3">alpha-L-fucosidase</fullName>
        <ecNumber evidence="3">3.2.1.51</ecNumber>
    </recommendedName>
</protein>
<dbReference type="SMART" id="SM00812">
    <property type="entry name" value="Alpha_L_fucos"/>
    <property type="match status" value="1"/>
</dbReference>
<keyword evidence="4" id="KW-0732">Signal</keyword>
<organism evidence="8 9">
    <name type="scientific">Coraliomargarita algicola</name>
    <dbReference type="NCBI Taxonomy" id="3092156"/>
    <lineage>
        <taxon>Bacteria</taxon>
        <taxon>Pseudomonadati</taxon>
        <taxon>Verrucomicrobiota</taxon>
        <taxon>Opitutia</taxon>
        <taxon>Puniceicoccales</taxon>
        <taxon>Coraliomargaritaceae</taxon>
        <taxon>Coraliomargarita</taxon>
    </lineage>
</organism>
<dbReference type="EMBL" id="CP138858">
    <property type="protein sequence ID" value="WPJ95555.1"/>
    <property type="molecule type" value="Genomic_DNA"/>
</dbReference>
<dbReference type="InterPro" id="IPR016286">
    <property type="entry name" value="FUC_metazoa-typ"/>
</dbReference>
<comment type="similarity">
    <text evidence="2">Belongs to the glycosyl hydrolase 29 family.</text>
</comment>
<reference evidence="8 9" key="1">
    <citation type="submission" date="2023-11" db="EMBL/GenBank/DDBJ databases">
        <title>Coraliomargarita sp. nov., isolated from marine algae.</title>
        <authorList>
            <person name="Lee J.K."/>
            <person name="Baek J.H."/>
            <person name="Kim J.M."/>
            <person name="Choi D.G."/>
            <person name="Jeon C.O."/>
        </authorList>
    </citation>
    <scope>NUCLEOTIDE SEQUENCE [LARGE SCALE GENOMIC DNA]</scope>
    <source>
        <strain evidence="8 9">J2-16</strain>
    </source>
</reference>
<dbReference type="Proteomes" id="UP001324993">
    <property type="component" value="Chromosome"/>
</dbReference>
<gene>
    <name evidence="8" type="ORF">SH580_19235</name>
</gene>
<dbReference type="EC" id="3.2.1.51" evidence="3"/>
<evidence type="ECO:0000313" key="9">
    <source>
        <dbReference type="Proteomes" id="UP001324993"/>
    </source>
</evidence>
<dbReference type="Gene3D" id="3.20.20.80">
    <property type="entry name" value="Glycosidases"/>
    <property type="match status" value="1"/>
</dbReference>